<dbReference type="OrthoDB" id="9809733at2"/>
<keyword evidence="4 6" id="KW-1133">Transmembrane helix</keyword>
<evidence type="ECO:0000256" key="2">
    <source>
        <dbReference type="ARBA" id="ARBA00006143"/>
    </source>
</evidence>
<feature type="transmembrane region" description="Helical" evidence="6">
    <location>
        <begin position="159"/>
        <end position="179"/>
    </location>
</feature>
<keyword evidence="3 6" id="KW-0812">Transmembrane</keyword>
<comment type="similarity">
    <text evidence="2">Belongs to the DsbD family.</text>
</comment>
<keyword evidence="5 6" id="KW-0472">Membrane</keyword>
<evidence type="ECO:0000256" key="3">
    <source>
        <dbReference type="ARBA" id="ARBA00022692"/>
    </source>
</evidence>
<dbReference type="PANTHER" id="PTHR31272">
    <property type="entry name" value="CYTOCHROME C-TYPE BIOGENESIS PROTEIN HI_1454-RELATED"/>
    <property type="match status" value="1"/>
</dbReference>
<evidence type="ECO:0000259" key="7">
    <source>
        <dbReference type="Pfam" id="PF02683"/>
    </source>
</evidence>
<dbReference type="GO" id="GO:0016020">
    <property type="term" value="C:membrane"/>
    <property type="evidence" value="ECO:0007669"/>
    <property type="project" value="UniProtKB-SubCell"/>
</dbReference>
<dbReference type="InterPro" id="IPR003834">
    <property type="entry name" value="Cyt_c_assmbl_TM_dom"/>
</dbReference>
<evidence type="ECO:0000256" key="1">
    <source>
        <dbReference type="ARBA" id="ARBA00004141"/>
    </source>
</evidence>
<comment type="subcellular location">
    <subcellularLocation>
        <location evidence="1">Membrane</location>
        <topology evidence="1">Multi-pass membrane protein</topology>
    </subcellularLocation>
</comment>
<dbReference type="RefSeq" id="WP_088552817.1">
    <property type="nucleotide sequence ID" value="NZ_BDGJ01000010.1"/>
</dbReference>
<feature type="transmembrane region" description="Helical" evidence="6">
    <location>
        <begin position="79"/>
        <end position="101"/>
    </location>
</feature>
<feature type="transmembrane region" description="Helical" evidence="6">
    <location>
        <begin position="45"/>
        <end position="67"/>
    </location>
</feature>
<evidence type="ECO:0000256" key="4">
    <source>
        <dbReference type="ARBA" id="ARBA00022989"/>
    </source>
</evidence>
<evidence type="ECO:0000313" key="8">
    <source>
        <dbReference type="EMBL" id="GAW91250.1"/>
    </source>
</evidence>
<dbReference type="Pfam" id="PF02683">
    <property type="entry name" value="DsbD_TM"/>
    <property type="match status" value="1"/>
</dbReference>
<evidence type="ECO:0000256" key="5">
    <source>
        <dbReference type="ARBA" id="ARBA00023136"/>
    </source>
</evidence>
<feature type="transmembrane region" description="Helical" evidence="6">
    <location>
        <begin position="6"/>
        <end position="33"/>
    </location>
</feature>
<dbReference type="PANTHER" id="PTHR31272:SF4">
    <property type="entry name" value="CYTOCHROME C-TYPE BIOGENESIS PROTEIN HI_1454-RELATED"/>
    <property type="match status" value="1"/>
</dbReference>
<accession>A0A1Z5HPN9</accession>
<dbReference type="InterPro" id="IPR051790">
    <property type="entry name" value="Cytochrome_c-biogenesis_DsbD"/>
</dbReference>
<evidence type="ECO:0000256" key="6">
    <source>
        <dbReference type="SAM" id="Phobius"/>
    </source>
</evidence>
<dbReference type="Proteomes" id="UP000197032">
    <property type="component" value="Unassembled WGS sequence"/>
</dbReference>
<comment type="caution">
    <text evidence="8">The sequence shown here is derived from an EMBL/GenBank/DDBJ whole genome shotgun (WGS) entry which is preliminary data.</text>
</comment>
<sequence length="230" mass="24744">MEIPAGLALLAGFVSFLSPCVLPLVPAYFSYLAGSSANSARGATFIRAFGFVMGFATVFVTMGATASTIGKLLITYKAIYVKVSAIIIIVFGLSLMEVVRLRPLMRERRFSFGSSAATRPMGALILGMAFAAGWTPCVGPVLGSILLYAGSAATVKEGIIMLVVYSIGLAVPFLLAGLVMERLKVFLQRFGEYLPWISRASGLVMVLFGLLIFFDKLAWLSLLIPEKFNF</sequence>
<protein>
    <submittedName>
        <fullName evidence="8">Cytochrome c biogenesis protein transmembrane region</fullName>
    </submittedName>
</protein>
<keyword evidence="9" id="KW-1185">Reference proteome</keyword>
<dbReference type="GO" id="GO:0017004">
    <property type="term" value="P:cytochrome complex assembly"/>
    <property type="evidence" value="ECO:0007669"/>
    <property type="project" value="InterPro"/>
</dbReference>
<evidence type="ECO:0000313" key="9">
    <source>
        <dbReference type="Proteomes" id="UP000197032"/>
    </source>
</evidence>
<gene>
    <name evidence="8" type="ORF">KKC1_04120</name>
</gene>
<dbReference type="EMBL" id="BDGJ01000010">
    <property type="protein sequence ID" value="GAW91250.1"/>
    <property type="molecule type" value="Genomic_DNA"/>
</dbReference>
<proteinExistence type="inferred from homology"/>
<feature type="transmembrane region" description="Helical" evidence="6">
    <location>
        <begin position="200"/>
        <end position="224"/>
    </location>
</feature>
<reference evidence="9" key="1">
    <citation type="journal article" date="2017" name="Appl. Environ. Microbiol.">
        <title>Genomic analysis of Calderihabitans maritimus KKC1, a thermophilic hydrogenogenic carboxydotrophic bacterium isolated from marine sediment.</title>
        <authorList>
            <person name="Omae K."/>
            <person name="Yoneda Y."/>
            <person name="Fukuyama Y."/>
            <person name="Yoshida T."/>
            <person name="Sako Y."/>
        </authorList>
    </citation>
    <scope>NUCLEOTIDE SEQUENCE [LARGE SCALE GENOMIC DNA]</scope>
    <source>
        <strain evidence="9">KKC1</strain>
    </source>
</reference>
<feature type="domain" description="Cytochrome C biogenesis protein transmembrane" evidence="7">
    <location>
        <begin position="8"/>
        <end position="211"/>
    </location>
</feature>
<dbReference type="AlphaFoldDB" id="A0A1Z5HPN9"/>
<name>A0A1Z5HPN9_9FIRM</name>
<organism evidence="8 9">
    <name type="scientific">Calderihabitans maritimus</name>
    <dbReference type="NCBI Taxonomy" id="1246530"/>
    <lineage>
        <taxon>Bacteria</taxon>
        <taxon>Bacillati</taxon>
        <taxon>Bacillota</taxon>
        <taxon>Clostridia</taxon>
        <taxon>Neomoorellales</taxon>
        <taxon>Calderihabitantaceae</taxon>
        <taxon>Calderihabitans</taxon>
    </lineage>
</organism>
<feature type="transmembrane region" description="Helical" evidence="6">
    <location>
        <begin position="122"/>
        <end position="147"/>
    </location>
</feature>